<feature type="signal peptide" evidence="1">
    <location>
        <begin position="1"/>
        <end position="21"/>
    </location>
</feature>
<dbReference type="Proteomes" id="UP000027222">
    <property type="component" value="Unassembled WGS sequence"/>
</dbReference>
<evidence type="ECO:0000313" key="2">
    <source>
        <dbReference type="EMBL" id="KDR71306.1"/>
    </source>
</evidence>
<dbReference type="AlphaFoldDB" id="A0A067SK78"/>
<feature type="chain" id="PRO_5001645861" evidence="1">
    <location>
        <begin position="22"/>
        <end position="356"/>
    </location>
</feature>
<dbReference type="OrthoDB" id="10036721at2759"/>
<keyword evidence="3" id="KW-1185">Reference proteome</keyword>
<sequence>MAILTASIYLLVTLWVTQIFAIDFSASKWIWTDETNGPSPTSPGSRAFRRDIFLPGQNRFPTNIIMTADDLFTLFINGIQIGSGNDFHIANSFCVWLIPGFNVFAVNVTNGLTVPTPAGLLGTIQIKDNNGFTDTIVSNSGWRSFNGVPVGFQDLAFDDGSWLPANVEADFGGGPWGNTAIPPSASSTLSLTEANWIWSNEISNGNAPVGSRAFRKRFALPPGQSTTSATIAITADNAYSLYLQGNLVGSATDWTQAQQYVVYLVPETAEIDIAVLATNFDGPAGLIVAVELVIDFECASVASFVTDGTWKVTTSVPAGFQAPGFDDSNWQAANVEGKYGVGPWGNVPVSAAIYVS</sequence>
<gene>
    <name evidence="2" type="ORF">GALMADRAFT_75234</name>
</gene>
<accession>A0A067SK78</accession>
<dbReference type="HOGENOM" id="CLU_041807_0_0_1"/>
<dbReference type="Gene3D" id="2.60.120.260">
    <property type="entry name" value="Galactose-binding domain-like"/>
    <property type="match status" value="2"/>
</dbReference>
<organism evidence="2 3">
    <name type="scientific">Galerina marginata (strain CBS 339.88)</name>
    <dbReference type="NCBI Taxonomy" id="685588"/>
    <lineage>
        <taxon>Eukaryota</taxon>
        <taxon>Fungi</taxon>
        <taxon>Dikarya</taxon>
        <taxon>Basidiomycota</taxon>
        <taxon>Agaricomycotina</taxon>
        <taxon>Agaricomycetes</taxon>
        <taxon>Agaricomycetidae</taxon>
        <taxon>Agaricales</taxon>
        <taxon>Agaricineae</taxon>
        <taxon>Strophariaceae</taxon>
        <taxon>Galerina</taxon>
    </lineage>
</organism>
<reference evidence="3" key="1">
    <citation type="journal article" date="2014" name="Proc. Natl. Acad. Sci. U.S.A.">
        <title>Extensive sampling of basidiomycete genomes demonstrates inadequacy of the white-rot/brown-rot paradigm for wood decay fungi.</title>
        <authorList>
            <person name="Riley R."/>
            <person name="Salamov A.A."/>
            <person name="Brown D.W."/>
            <person name="Nagy L.G."/>
            <person name="Floudas D."/>
            <person name="Held B.W."/>
            <person name="Levasseur A."/>
            <person name="Lombard V."/>
            <person name="Morin E."/>
            <person name="Otillar R."/>
            <person name="Lindquist E.A."/>
            <person name="Sun H."/>
            <person name="LaButti K.M."/>
            <person name="Schmutz J."/>
            <person name="Jabbour D."/>
            <person name="Luo H."/>
            <person name="Baker S.E."/>
            <person name="Pisabarro A.G."/>
            <person name="Walton J.D."/>
            <person name="Blanchette R.A."/>
            <person name="Henrissat B."/>
            <person name="Martin F."/>
            <person name="Cullen D."/>
            <person name="Hibbett D.S."/>
            <person name="Grigoriev I.V."/>
        </authorList>
    </citation>
    <scope>NUCLEOTIDE SEQUENCE [LARGE SCALE GENOMIC DNA]</scope>
    <source>
        <strain evidence="3">CBS 339.88</strain>
    </source>
</reference>
<proteinExistence type="predicted"/>
<name>A0A067SK78_GALM3</name>
<dbReference type="STRING" id="685588.A0A067SK78"/>
<evidence type="ECO:0000313" key="3">
    <source>
        <dbReference type="Proteomes" id="UP000027222"/>
    </source>
</evidence>
<keyword evidence="1" id="KW-0732">Signal</keyword>
<evidence type="ECO:0000256" key="1">
    <source>
        <dbReference type="SAM" id="SignalP"/>
    </source>
</evidence>
<dbReference type="EMBL" id="KL142393">
    <property type="protein sequence ID" value="KDR71306.1"/>
    <property type="molecule type" value="Genomic_DNA"/>
</dbReference>
<protein>
    <submittedName>
        <fullName evidence="2">Uncharacterized protein</fullName>
    </submittedName>
</protein>